<evidence type="ECO:0000313" key="2">
    <source>
        <dbReference type="Proteomes" id="UP000076925"/>
    </source>
</evidence>
<dbReference type="EMBL" id="ANNX02000016">
    <property type="protein sequence ID" value="KYC42819.1"/>
    <property type="molecule type" value="Genomic_DNA"/>
</dbReference>
<dbReference type="Gene3D" id="2.80.10.50">
    <property type="match status" value="1"/>
</dbReference>
<reference evidence="1 2" key="1">
    <citation type="journal article" date="2013" name="Genome Biol. Evol.">
        <title>Genomes of Stigonematalean cyanobacteria (subsection V) and the evolution of oxygenic photosynthesis from prokaryotes to plastids.</title>
        <authorList>
            <person name="Dagan T."/>
            <person name="Roettger M."/>
            <person name="Stucken K."/>
            <person name="Landan G."/>
            <person name="Koch R."/>
            <person name="Major P."/>
            <person name="Gould S.B."/>
            <person name="Goremykin V.V."/>
            <person name="Rippka R."/>
            <person name="Tandeau de Marsac N."/>
            <person name="Gugger M."/>
            <person name="Lockhart P.J."/>
            <person name="Allen J.F."/>
            <person name="Brune I."/>
            <person name="Maus I."/>
            <person name="Puhler A."/>
            <person name="Martin W.F."/>
        </authorList>
    </citation>
    <scope>NUCLEOTIDE SEQUENCE [LARGE SCALE GENOMIC DNA]</scope>
    <source>
        <strain evidence="1 2">PCC 7110</strain>
    </source>
</reference>
<proteinExistence type="predicted"/>
<comment type="caution">
    <text evidence="1">The sequence shown here is derived from an EMBL/GenBank/DDBJ whole genome shotgun (WGS) entry which is preliminary data.</text>
</comment>
<name>A0A139XDP7_9CYAN</name>
<gene>
    <name evidence="1" type="ORF">WA1_11875</name>
</gene>
<keyword evidence="2" id="KW-1185">Reference proteome</keyword>
<dbReference type="NCBIfam" id="TIGR02608">
    <property type="entry name" value="delta_60_rpt"/>
    <property type="match status" value="1"/>
</dbReference>
<dbReference type="Proteomes" id="UP000076925">
    <property type="component" value="Unassembled WGS sequence"/>
</dbReference>
<dbReference type="RefSeq" id="WP_017749094.1">
    <property type="nucleotide sequence ID" value="NZ_KQ976354.1"/>
</dbReference>
<organism evidence="1 2">
    <name type="scientific">Scytonema hofmannii PCC 7110</name>
    <dbReference type="NCBI Taxonomy" id="128403"/>
    <lineage>
        <taxon>Bacteria</taxon>
        <taxon>Bacillati</taxon>
        <taxon>Cyanobacteriota</taxon>
        <taxon>Cyanophyceae</taxon>
        <taxon>Nostocales</taxon>
        <taxon>Scytonemataceae</taxon>
        <taxon>Scytonema</taxon>
    </lineage>
</organism>
<accession>A0A139XDP7</accession>
<dbReference type="STRING" id="128403.WA1_11875"/>
<sequence>MTPITLTDYSSDEGYSVALQPDGKIVVAGATYNGSNYDIALTRYNINGSLDTGFGNGGKVITSIGNGSKYSSGK</sequence>
<evidence type="ECO:0000313" key="1">
    <source>
        <dbReference type="EMBL" id="KYC42819.1"/>
    </source>
</evidence>
<dbReference type="AlphaFoldDB" id="A0A139XDP7"/>
<dbReference type="InterPro" id="IPR013431">
    <property type="entry name" value="Delta_60_rpt"/>
</dbReference>
<dbReference type="Pfam" id="PF17164">
    <property type="entry name" value="DUF5122"/>
    <property type="match status" value="1"/>
</dbReference>
<dbReference type="OrthoDB" id="292220at2"/>
<protein>
    <submittedName>
        <fullName evidence="1">Uncharacterized protein</fullName>
    </submittedName>
</protein>